<gene>
    <name evidence="1" type="ORF">M9H77_29550</name>
</gene>
<evidence type="ECO:0000313" key="1">
    <source>
        <dbReference type="EMBL" id="KAI5652363.1"/>
    </source>
</evidence>
<keyword evidence="2" id="KW-1185">Reference proteome</keyword>
<protein>
    <submittedName>
        <fullName evidence="1">Uncharacterized protein</fullName>
    </submittedName>
</protein>
<evidence type="ECO:0000313" key="2">
    <source>
        <dbReference type="Proteomes" id="UP001060085"/>
    </source>
</evidence>
<accession>A0ACB9ZUS3</accession>
<organism evidence="1 2">
    <name type="scientific">Catharanthus roseus</name>
    <name type="common">Madagascar periwinkle</name>
    <name type="synonym">Vinca rosea</name>
    <dbReference type="NCBI Taxonomy" id="4058"/>
    <lineage>
        <taxon>Eukaryota</taxon>
        <taxon>Viridiplantae</taxon>
        <taxon>Streptophyta</taxon>
        <taxon>Embryophyta</taxon>
        <taxon>Tracheophyta</taxon>
        <taxon>Spermatophyta</taxon>
        <taxon>Magnoliopsida</taxon>
        <taxon>eudicotyledons</taxon>
        <taxon>Gunneridae</taxon>
        <taxon>Pentapetalae</taxon>
        <taxon>asterids</taxon>
        <taxon>lamiids</taxon>
        <taxon>Gentianales</taxon>
        <taxon>Apocynaceae</taxon>
        <taxon>Rauvolfioideae</taxon>
        <taxon>Vinceae</taxon>
        <taxon>Catharanthinae</taxon>
        <taxon>Catharanthus</taxon>
    </lineage>
</organism>
<comment type="caution">
    <text evidence="1">The sequence shown here is derived from an EMBL/GenBank/DDBJ whole genome shotgun (WGS) entry which is preliminary data.</text>
</comment>
<dbReference type="EMBL" id="CM044707">
    <property type="protein sequence ID" value="KAI5652363.1"/>
    <property type="molecule type" value="Genomic_DNA"/>
</dbReference>
<name>A0ACB9ZUS3_CATRO</name>
<dbReference type="Proteomes" id="UP001060085">
    <property type="component" value="Linkage Group LG07"/>
</dbReference>
<reference evidence="2" key="1">
    <citation type="journal article" date="2023" name="Nat. Plants">
        <title>Single-cell RNA sequencing provides a high-resolution roadmap for understanding the multicellular compartmentation of specialized metabolism.</title>
        <authorList>
            <person name="Sun S."/>
            <person name="Shen X."/>
            <person name="Li Y."/>
            <person name="Li Y."/>
            <person name="Wang S."/>
            <person name="Li R."/>
            <person name="Zhang H."/>
            <person name="Shen G."/>
            <person name="Guo B."/>
            <person name="Wei J."/>
            <person name="Xu J."/>
            <person name="St-Pierre B."/>
            <person name="Chen S."/>
            <person name="Sun C."/>
        </authorList>
    </citation>
    <scope>NUCLEOTIDE SEQUENCE [LARGE SCALE GENOMIC DNA]</scope>
</reference>
<sequence length="364" mass="41412">MEWVPIQKKELKNNLDFRDPGGFGGVPLLHIPNDYYPDLLREFYANMTHNTNKEFQTIISTIKQGIGSSQNHLRGRFLESSSSCSYYFVGHTLVQKGGGGFSEGYSCDEENKVWVPPSEEDRMRERNLTFRSIKKTTQTGLGTSSLQPIENDDDADKSYNLSDDKEGEVGAQNMILMDAFQIEMRTAFGQLRINHEIQKMRMIEIVESTRRYVDELSHQRASIDRQEVMLAHLCQRFMPDQRSKGAVEEAAQTLFIILLLCGDGFPICFNCFIFAGLLPIIHCARLADLPSLVGAENSRALARKRPTTDNRRCPTIGGKNFKISTILDSWIPKLKALGHDFNLRFGELRDDLRRCSGFNCSFDF</sequence>
<proteinExistence type="predicted"/>